<dbReference type="KEGG" id="phs:C2L64_45730"/>
<dbReference type="Proteomes" id="UP000236649">
    <property type="component" value="Chromosome 4"/>
</dbReference>
<evidence type="ECO:0000256" key="5">
    <source>
        <dbReference type="ARBA" id="ARBA00022989"/>
    </source>
</evidence>
<dbReference type="GO" id="GO:0055085">
    <property type="term" value="P:transmembrane transport"/>
    <property type="evidence" value="ECO:0007669"/>
    <property type="project" value="InterPro"/>
</dbReference>
<evidence type="ECO:0000256" key="2">
    <source>
        <dbReference type="ARBA" id="ARBA00022448"/>
    </source>
</evidence>
<name>A0AAN1JKG9_9BURK</name>
<comment type="subcellular location">
    <subcellularLocation>
        <location evidence="1">Membrane</location>
        <topology evidence="1">Multi-pass membrane protein</topology>
    </subcellularLocation>
</comment>
<dbReference type="RefSeq" id="WP_103153969.1">
    <property type="nucleotide sequence ID" value="NZ_CP026108.1"/>
</dbReference>
<reference evidence="8 9" key="1">
    <citation type="submission" date="2018-01" db="EMBL/GenBank/DDBJ databases">
        <title>Species boundaries and ecological features among Paraburkholderia terrae DSMZ17804T, P. hospita DSMZ17164T and P. caribensis DSMZ13236T.</title>
        <authorList>
            <person name="Pratama A.A."/>
        </authorList>
    </citation>
    <scope>NUCLEOTIDE SEQUENCE [LARGE SCALE GENOMIC DNA]</scope>
    <source>
        <strain evidence="8 9">DSM 17164</strain>
    </source>
</reference>
<keyword evidence="3" id="KW-1003">Cell membrane</keyword>
<keyword evidence="4 7" id="KW-0812">Transmembrane</keyword>
<accession>A0AAN1JKG9</accession>
<keyword evidence="2" id="KW-0813">Transport</keyword>
<dbReference type="GeneID" id="55535592"/>
<feature type="transmembrane region" description="Helical" evidence="7">
    <location>
        <begin position="230"/>
        <end position="255"/>
    </location>
</feature>
<dbReference type="EMBL" id="CP026108">
    <property type="protein sequence ID" value="AUT75657.1"/>
    <property type="molecule type" value="Genomic_DNA"/>
</dbReference>
<dbReference type="InterPro" id="IPR004776">
    <property type="entry name" value="Mem_transp_PIN-like"/>
</dbReference>
<evidence type="ECO:0000256" key="4">
    <source>
        <dbReference type="ARBA" id="ARBA00022692"/>
    </source>
</evidence>
<evidence type="ECO:0000256" key="3">
    <source>
        <dbReference type="ARBA" id="ARBA00022475"/>
    </source>
</evidence>
<feature type="transmembrane region" description="Helical" evidence="7">
    <location>
        <begin position="64"/>
        <end position="84"/>
    </location>
</feature>
<feature type="transmembrane region" description="Helical" evidence="7">
    <location>
        <begin position="289"/>
        <end position="310"/>
    </location>
</feature>
<organism evidence="8 9">
    <name type="scientific">Paraburkholderia hospita</name>
    <dbReference type="NCBI Taxonomy" id="169430"/>
    <lineage>
        <taxon>Bacteria</taxon>
        <taxon>Pseudomonadati</taxon>
        <taxon>Pseudomonadota</taxon>
        <taxon>Betaproteobacteria</taxon>
        <taxon>Burkholderiales</taxon>
        <taxon>Burkholderiaceae</taxon>
        <taxon>Paraburkholderia</taxon>
    </lineage>
</organism>
<keyword evidence="6 7" id="KW-0472">Membrane</keyword>
<feature type="transmembrane region" description="Helical" evidence="7">
    <location>
        <begin position="7"/>
        <end position="26"/>
    </location>
</feature>
<feature type="transmembrane region" description="Helical" evidence="7">
    <location>
        <begin position="262"/>
        <end position="283"/>
    </location>
</feature>
<feature type="transmembrane region" description="Helical" evidence="7">
    <location>
        <begin position="202"/>
        <end position="224"/>
    </location>
</feature>
<feature type="transmembrane region" description="Helical" evidence="7">
    <location>
        <begin position="128"/>
        <end position="147"/>
    </location>
</feature>
<feature type="transmembrane region" description="Helical" evidence="7">
    <location>
        <begin position="167"/>
        <end position="190"/>
    </location>
</feature>
<evidence type="ECO:0000256" key="1">
    <source>
        <dbReference type="ARBA" id="ARBA00004141"/>
    </source>
</evidence>
<gene>
    <name evidence="8" type="ORF">C2L64_45730</name>
</gene>
<dbReference type="Pfam" id="PF03547">
    <property type="entry name" value="Mem_trans"/>
    <property type="match status" value="1"/>
</dbReference>
<feature type="transmembrane region" description="Helical" evidence="7">
    <location>
        <begin position="32"/>
        <end position="52"/>
    </location>
</feature>
<dbReference type="GO" id="GO:0016020">
    <property type="term" value="C:membrane"/>
    <property type="evidence" value="ECO:0007669"/>
    <property type="project" value="UniProtKB-SubCell"/>
</dbReference>
<dbReference type="PANTHER" id="PTHR36838:SF1">
    <property type="entry name" value="SLR1864 PROTEIN"/>
    <property type="match status" value="1"/>
</dbReference>
<keyword evidence="5 7" id="KW-1133">Transmembrane helix</keyword>
<dbReference type="PANTHER" id="PTHR36838">
    <property type="entry name" value="AUXIN EFFLUX CARRIER FAMILY PROTEIN"/>
    <property type="match status" value="1"/>
</dbReference>
<proteinExistence type="predicted"/>
<dbReference type="AlphaFoldDB" id="A0AAN1JKG9"/>
<evidence type="ECO:0000313" key="9">
    <source>
        <dbReference type="Proteomes" id="UP000236649"/>
    </source>
</evidence>
<evidence type="ECO:0000313" key="8">
    <source>
        <dbReference type="EMBL" id="AUT75657.1"/>
    </source>
</evidence>
<feature type="transmembrane region" description="Helical" evidence="7">
    <location>
        <begin position="96"/>
        <end position="116"/>
    </location>
</feature>
<sequence>MTIEITYALVPFFFSMATGYLAGKLAHGAMPLSSINTMLVDYALPFALFLYTARMQRASIGSHLLLILILVLVMLAPYFVSLALSRFVFHARPSNAAVRAVTIGMPNFAAVGLPLLHSVYGEQSDLTVALAITTASIVMSPAALILLERAKGSSSDGPNTNLLGKALATTFVKPIVIAPILGVLVSLAGWQLPQLMVQSLNIIGSTTAGLALFSTGLILASQPFRLDMEVWLGVALSNVIQPLIALVLVVALALPKAIAGQAILLSAIPCGSFGILFGLSYGVQDTTAGTTLVVSSVLSIASLTAAIFLLRHL</sequence>
<protein>
    <recommendedName>
        <fullName evidence="10">Transporter</fullName>
    </recommendedName>
</protein>
<evidence type="ECO:0000256" key="6">
    <source>
        <dbReference type="ARBA" id="ARBA00023136"/>
    </source>
</evidence>
<evidence type="ECO:0008006" key="10">
    <source>
        <dbReference type="Google" id="ProtNLM"/>
    </source>
</evidence>
<evidence type="ECO:0000256" key="7">
    <source>
        <dbReference type="SAM" id="Phobius"/>
    </source>
</evidence>